<dbReference type="EMBL" id="AWQU01000073">
    <property type="protein sequence ID" value="KFB07650.1"/>
    <property type="molecule type" value="Genomic_DNA"/>
</dbReference>
<feature type="transmembrane region" description="Helical" evidence="1">
    <location>
        <begin position="200"/>
        <end position="224"/>
    </location>
</feature>
<reference evidence="2 3" key="1">
    <citation type="journal article" date="2014" name="PLoS ONE">
        <title>Reduction of Hydrogen Peroxide Accumulation and Toxicity by a Catalase from Mycoplasma iowae.</title>
        <authorList>
            <person name="Pritchard R.E."/>
            <person name="Prassinos A.J."/>
            <person name="Osborne J.D."/>
            <person name="Raviv Z."/>
            <person name="Balish M.F."/>
        </authorList>
    </citation>
    <scope>NUCLEOTIDE SEQUENCE [LARGE SCALE GENOMIC DNA]</scope>
    <source>
        <strain evidence="2 3">DK-CPA</strain>
    </source>
</reference>
<feature type="transmembrane region" description="Helical" evidence="1">
    <location>
        <begin position="93"/>
        <end position="114"/>
    </location>
</feature>
<feature type="transmembrane region" description="Helical" evidence="1">
    <location>
        <begin position="12"/>
        <end position="32"/>
    </location>
</feature>
<dbReference type="AlphaFoldDB" id="A0A084U3W4"/>
<feature type="transmembrane region" description="Helical" evidence="1">
    <location>
        <begin position="161"/>
        <end position="180"/>
    </location>
</feature>
<sequence>METTSISSVQIVLIVLAFFVALIAVATVKKVFYKLRYKKKYYIFPRPSINGIAYIAMVVSLSVAVLLLLTVITANAFAVLFRAFPGTRITIEGILIKIGGLLFGPFTGIFIGLLTDILSVVMTAGIFHYGYFISAMAYGLLSGLIKTIVTYSSNNKFKFSIYSTIFLIVILVLSFFYFYSVSFNHPIKLNFFIDLPEITFTMIISIFISFFSLTIGIIWLFYFISWRRQMLLKKLNPSTFGEGNNINKIEYTKSGKRKKPKTDKFLTFCPAIVCVIANETIINTIMMPFFDADLSTLQYTDWFAIRILLFIPMIVFNMVFIYPVYSIVAPLIKYNYRDDFIDKTPSNLEMKKTGVINEKNR</sequence>
<evidence type="ECO:0000313" key="2">
    <source>
        <dbReference type="EMBL" id="KFB07650.1"/>
    </source>
</evidence>
<feature type="transmembrane region" description="Helical" evidence="1">
    <location>
        <begin position="302"/>
        <end position="325"/>
    </location>
</feature>
<feature type="transmembrane region" description="Helical" evidence="1">
    <location>
        <begin position="52"/>
        <end position="81"/>
    </location>
</feature>
<organism evidence="2 3">
    <name type="scientific">Malacoplasma iowae DK-CPA</name>
    <dbReference type="NCBI Taxonomy" id="1394179"/>
    <lineage>
        <taxon>Bacteria</taxon>
        <taxon>Bacillati</taxon>
        <taxon>Mycoplasmatota</taxon>
        <taxon>Mycoplasmoidales</taxon>
        <taxon>Mycoplasmoidaceae</taxon>
        <taxon>Malacoplasma</taxon>
    </lineage>
</organism>
<dbReference type="Gene3D" id="1.10.1760.20">
    <property type="match status" value="1"/>
</dbReference>
<feature type="transmembrane region" description="Helical" evidence="1">
    <location>
        <begin position="265"/>
        <end position="290"/>
    </location>
</feature>
<proteinExistence type="predicted"/>
<evidence type="ECO:0000313" key="3">
    <source>
        <dbReference type="Proteomes" id="UP000028523"/>
    </source>
</evidence>
<keyword evidence="1" id="KW-0472">Membrane</keyword>
<protein>
    <submittedName>
        <fullName evidence="2">GatC-associated protein</fullName>
    </submittedName>
</protein>
<comment type="caution">
    <text evidence="2">The sequence shown here is derived from an EMBL/GenBank/DDBJ whole genome shotgun (WGS) entry which is preliminary data.</text>
</comment>
<feature type="transmembrane region" description="Helical" evidence="1">
    <location>
        <begin position="126"/>
        <end position="149"/>
    </location>
</feature>
<keyword evidence="1" id="KW-1133">Transmembrane helix</keyword>
<evidence type="ECO:0000256" key="1">
    <source>
        <dbReference type="SAM" id="Phobius"/>
    </source>
</evidence>
<keyword evidence="1" id="KW-0812">Transmembrane</keyword>
<dbReference type="RefSeq" id="WP_004025300.1">
    <property type="nucleotide sequence ID" value="NZ_AWQU01000073.1"/>
</dbReference>
<name>A0A084U3W4_MALIO</name>
<accession>A0A084U3W4</accession>
<gene>
    <name evidence="2" type="ORF">P271_500</name>
</gene>
<dbReference type="Proteomes" id="UP000028523">
    <property type="component" value="Unassembled WGS sequence"/>
</dbReference>
<keyword evidence="3" id="KW-1185">Reference proteome</keyword>